<dbReference type="CDD" id="cd14852">
    <property type="entry name" value="LD-carboxypeptidase"/>
    <property type="match status" value="1"/>
</dbReference>
<keyword evidence="4" id="KW-1185">Reference proteome</keyword>
<dbReference type="PANTHER" id="PTHR34385:SF1">
    <property type="entry name" value="PEPTIDOGLYCAN L-ALANYL-D-GLUTAMATE ENDOPEPTIDASE CWLK"/>
    <property type="match status" value="1"/>
</dbReference>
<organism evidence="3 4">
    <name type="scientific">Hydrogenoanaerobacterium saccharovorans</name>
    <dbReference type="NCBI Taxonomy" id="474960"/>
    <lineage>
        <taxon>Bacteria</taxon>
        <taxon>Bacillati</taxon>
        <taxon>Bacillota</taxon>
        <taxon>Clostridia</taxon>
        <taxon>Eubacteriales</taxon>
        <taxon>Oscillospiraceae</taxon>
        <taxon>Hydrogenoanaerobacterium</taxon>
    </lineage>
</organism>
<dbReference type="Pfam" id="PF02557">
    <property type="entry name" value="VanY"/>
    <property type="match status" value="1"/>
</dbReference>
<gene>
    <name evidence="3" type="ORF">H9X81_01045</name>
</gene>
<dbReference type="Gene3D" id="3.30.1380.10">
    <property type="match status" value="1"/>
</dbReference>
<sequence length="271" mass="30385">MKGWIALLLTAALLCQLEPVYAVLHQNLPWLPETPPIELPRFYLTWEDAVRSREENDGNSGPEEDQPVMAEPSPEDEWALLLVNADHPIEREFCPELEVIQPGEPYQADARIVDDLRAMMEAARQDGVDLLICSAYRSYDQQAYNLQRSKEGYLQAGYSPEQAAVIAGRYIASAGGSEHQTGLAVDIVTPSYQILDDGYANTAAAQWLLENAADYGFILRYPRDKAEITGIWFEPWHYRYVGREAAGTIMERGLCLEEYLEETGAPAADLT</sequence>
<evidence type="ECO:0000256" key="1">
    <source>
        <dbReference type="SAM" id="MobiDB-lite"/>
    </source>
</evidence>
<protein>
    <submittedName>
        <fullName evidence="3">M15 family metallopeptidase</fullName>
    </submittedName>
</protein>
<comment type="caution">
    <text evidence="3">The sequence shown here is derived from an EMBL/GenBank/DDBJ whole genome shotgun (WGS) entry which is preliminary data.</text>
</comment>
<feature type="region of interest" description="Disordered" evidence="1">
    <location>
        <begin position="53"/>
        <end position="73"/>
    </location>
</feature>
<dbReference type="InterPro" id="IPR003709">
    <property type="entry name" value="VanY-like_core_dom"/>
</dbReference>
<feature type="domain" description="D-alanyl-D-alanine carboxypeptidase-like core" evidence="2">
    <location>
        <begin position="109"/>
        <end position="242"/>
    </location>
</feature>
<evidence type="ECO:0000313" key="4">
    <source>
        <dbReference type="Proteomes" id="UP000724149"/>
    </source>
</evidence>
<dbReference type="RefSeq" id="WP_204719269.1">
    <property type="nucleotide sequence ID" value="NZ_JACSNR010000001.1"/>
</dbReference>
<reference evidence="3 4" key="1">
    <citation type="journal article" date="2021" name="Sci. Rep.">
        <title>The distribution of antibiotic resistance genes in chicken gut microbiota commensals.</title>
        <authorList>
            <person name="Juricova H."/>
            <person name="Matiasovicova J."/>
            <person name="Kubasova T."/>
            <person name="Cejkova D."/>
            <person name="Rychlik I."/>
        </authorList>
    </citation>
    <scope>NUCLEOTIDE SEQUENCE [LARGE SCALE GENOMIC DNA]</scope>
    <source>
        <strain evidence="3 4">An564</strain>
    </source>
</reference>
<proteinExistence type="predicted"/>
<dbReference type="PANTHER" id="PTHR34385">
    <property type="entry name" value="D-ALANYL-D-ALANINE CARBOXYPEPTIDASE"/>
    <property type="match status" value="1"/>
</dbReference>
<evidence type="ECO:0000259" key="2">
    <source>
        <dbReference type="Pfam" id="PF02557"/>
    </source>
</evidence>
<name>A0ABS2GLC0_9FIRM</name>
<accession>A0ABS2GLC0</accession>
<dbReference type="InterPro" id="IPR052179">
    <property type="entry name" value="DD-CPase-like"/>
</dbReference>
<dbReference type="SUPFAM" id="SSF55166">
    <property type="entry name" value="Hedgehog/DD-peptidase"/>
    <property type="match status" value="1"/>
</dbReference>
<dbReference type="EMBL" id="JACSNR010000001">
    <property type="protein sequence ID" value="MBM6922280.1"/>
    <property type="molecule type" value="Genomic_DNA"/>
</dbReference>
<dbReference type="Proteomes" id="UP000724149">
    <property type="component" value="Unassembled WGS sequence"/>
</dbReference>
<dbReference type="InterPro" id="IPR009045">
    <property type="entry name" value="Zn_M74/Hedgehog-like"/>
</dbReference>
<evidence type="ECO:0000313" key="3">
    <source>
        <dbReference type="EMBL" id="MBM6922280.1"/>
    </source>
</evidence>
<dbReference type="InterPro" id="IPR058193">
    <property type="entry name" value="VanY/YodJ_core_dom"/>
</dbReference>